<evidence type="ECO:0000313" key="2">
    <source>
        <dbReference type="EMBL" id="KAF8466563.1"/>
    </source>
</evidence>
<comment type="caution">
    <text evidence="2">The sequence shown here is derived from an EMBL/GenBank/DDBJ whole genome shotgun (WGS) entry which is preliminary data.</text>
</comment>
<evidence type="ECO:0000256" key="1">
    <source>
        <dbReference type="SAM" id="MobiDB-lite"/>
    </source>
</evidence>
<feature type="compositionally biased region" description="Polar residues" evidence="1">
    <location>
        <begin position="118"/>
        <end position="129"/>
    </location>
</feature>
<accession>A0A9P5JV88</accession>
<dbReference type="AlphaFoldDB" id="A0A9P5JV88"/>
<feature type="region of interest" description="Disordered" evidence="1">
    <location>
        <begin position="94"/>
        <end position="129"/>
    </location>
</feature>
<gene>
    <name evidence="2" type="ORF">DFH94DRAFT_686099</name>
</gene>
<evidence type="ECO:0000313" key="3">
    <source>
        <dbReference type="Proteomes" id="UP000759537"/>
    </source>
</evidence>
<reference evidence="2" key="1">
    <citation type="submission" date="2019-10" db="EMBL/GenBank/DDBJ databases">
        <authorList>
            <consortium name="DOE Joint Genome Institute"/>
            <person name="Kuo A."/>
            <person name="Miyauchi S."/>
            <person name="Kiss E."/>
            <person name="Drula E."/>
            <person name="Kohler A."/>
            <person name="Sanchez-Garcia M."/>
            <person name="Andreopoulos B."/>
            <person name="Barry K.W."/>
            <person name="Bonito G."/>
            <person name="Buee M."/>
            <person name="Carver A."/>
            <person name="Chen C."/>
            <person name="Cichocki N."/>
            <person name="Clum A."/>
            <person name="Culley D."/>
            <person name="Crous P.W."/>
            <person name="Fauchery L."/>
            <person name="Girlanda M."/>
            <person name="Hayes R."/>
            <person name="Keri Z."/>
            <person name="LaButti K."/>
            <person name="Lipzen A."/>
            <person name="Lombard V."/>
            <person name="Magnuson J."/>
            <person name="Maillard F."/>
            <person name="Morin E."/>
            <person name="Murat C."/>
            <person name="Nolan M."/>
            <person name="Ohm R."/>
            <person name="Pangilinan J."/>
            <person name="Pereira M."/>
            <person name="Perotto S."/>
            <person name="Peter M."/>
            <person name="Riley R."/>
            <person name="Sitrit Y."/>
            <person name="Stielow B."/>
            <person name="Szollosi G."/>
            <person name="Zifcakova L."/>
            <person name="Stursova M."/>
            <person name="Spatafora J.W."/>
            <person name="Tedersoo L."/>
            <person name="Vaario L.-M."/>
            <person name="Yamada A."/>
            <person name="Yan M."/>
            <person name="Wang P."/>
            <person name="Xu J."/>
            <person name="Bruns T."/>
            <person name="Baldrian P."/>
            <person name="Vilgalys R."/>
            <person name="Henrissat B."/>
            <person name="Grigoriev I.V."/>
            <person name="Hibbett D."/>
            <person name="Nagy L.G."/>
            <person name="Martin F.M."/>
        </authorList>
    </citation>
    <scope>NUCLEOTIDE SEQUENCE</scope>
    <source>
        <strain evidence="2">Prilba</strain>
    </source>
</reference>
<dbReference type="Proteomes" id="UP000759537">
    <property type="component" value="Unassembled WGS sequence"/>
</dbReference>
<name>A0A9P5JV88_9AGAM</name>
<dbReference type="EMBL" id="WHVB01000040">
    <property type="protein sequence ID" value="KAF8466563.1"/>
    <property type="molecule type" value="Genomic_DNA"/>
</dbReference>
<reference evidence="2" key="2">
    <citation type="journal article" date="2020" name="Nat. Commun.">
        <title>Large-scale genome sequencing of mycorrhizal fungi provides insights into the early evolution of symbiotic traits.</title>
        <authorList>
            <person name="Miyauchi S."/>
            <person name="Kiss E."/>
            <person name="Kuo A."/>
            <person name="Drula E."/>
            <person name="Kohler A."/>
            <person name="Sanchez-Garcia M."/>
            <person name="Morin E."/>
            <person name="Andreopoulos B."/>
            <person name="Barry K.W."/>
            <person name="Bonito G."/>
            <person name="Buee M."/>
            <person name="Carver A."/>
            <person name="Chen C."/>
            <person name="Cichocki N."/>
            <person name="Clum A."/>
            <person name="Culley D."/>
            <person name="Crous P.W."/>
            <person name="Fauchery L."/>
            <person name="Girlanda M."/>
            <person name="Hayes R.D."/>
            <person name="Keri Z."/>
            <person name="LaButti K."/>
            <person name="Lipzen A."/>
            <person name="Lombard V."/>
            <person name="Magnuson J."/>
            <person name="Maillard F."/>
            <person name="Murat C."/>
            <person name="Nolan M."/>
            <person name="Ohm R.A."/>
            <person name="Pangilinan J."/>
            <person name="Pereira M.F."/>
            <person name="Perotto S."/>
            <person name="Peter M."/>
            <person name="Pfister S."/>
            <person name="Riley R."/>
            <person name="Sitrit Y."/>
            <person name="Stielow J.B."/>
            <person name="Szollosi G."/>
            <person name="Zifcakova L."/>
            <person name="Stursova M."/>
            <person name="Spatafora J.W."/>
            <person name="Tedersoo L."/>
            <person name="Vaario L.M."/>
            <person name="Yamada A."/>
            <person name="Yan M."/>
            <person name="Wang P."/>
            <person name="Xu J."/>
            <person name="Bruns T."/>
            <person name="Baldrian P."/>
            <person name="Vilgalys R."/>
            <person name="Dunand C."/>
            <person name="Henrissat B."/>
            <person name="Grigoriev I.V."/>
            <person name="Hibbett D."/>
            <person name="Nagy L.G."/>
            <person name="Martin F.M."/>
        </authorList>
    </citation>
    <scope>NUCLEOTIDE SEQUENCE</scope>
    <source>
        <strain evidence="2">Prilba</strain>
    </source>
</reference>
<proteinExistence type="predicted"/>
<keyword evidence="3" id="KW-1185">Reference proteome</keyword>
<organism evidence="2 3">
    <name type="scientific">Russula ochroleuca</name>
    <dbReference type="NCBI Taxonomy" id="152965"/>
    <lineage>
        <taxon>Eukaryota</taxon>
        <taxon>Fungi</taxon>
        <taxon>Dikarya</taxon>
        <taxon>Basidiomycota</taxon>
        <taxon>Agaricomycotina</taxon>
        <taxon>Agaricomycetes</taxon>
        <taxon>Russulales</taxon>
        <taxon>Russulaceae</taxon>
        <taxon>Russula</taxon>
    </lineage>
</organism>
<protein>
    <submittedName>
        <fullName evidence="2">Uncharacterized protein</fullName>
    </submittedName>
</protein>
<sequence>MASTVMACAGVLKTLAFLSPTLKRRYVYLVLLVKSPKTVFSPWSLLSATLGSGYMRHWWRPREEAQLALMASTATGTNDQISKVRGAPPIRDAMPNGKVSAPQASASQTGLYPKRRNMSTSISSSATLTRKQDRQKWGLEVLWPRRRVTVLAREQDLARDKWSD</sequence>